<dbReference type="AlphaFoldDB" id="K4UI16"/>
<feature type="region of interest" description="Disordered" evidence="1">
    <location>
        <begin position="1"/>
        <end position="188"/>
    </location>
</feature>
<protein>
    <submittedName>
        <fullName evidence="2">Endo-beta-1,4-xylanase</fullName>
    </submittedName>
</protein>
<feature type="compositionally biased region" description="Basic and acidic residues" evidence="1">
    <location>
        <begin position="7"/>
        <end position="20"/>
    </location>
</feature>
<feature type="compositionally biased region" description="Basic residues" evidence="1">
    <location>
        <begin position="110"/>
        <end position="138"/>
    </location>
</feature>
<accession>K4UI16</accession>
<name>K4UI16_CELCE</name>
<evidence type="ECO:0000256" key="1">
    <source>
        <dbReference type="SAM" id="MobiDB-lite"/>
    </source>
</evidence>
<keyword evidence="2" id="KW-0378">Hydrolase</keyword>
<feature type="compositionally biased region" description="Basic and acidic residues" evidence="1">
    <location>
        <begin position="139"/>
        <end position="150"/>
    </location>
</feature>
<proteinExistence type="predicted"/>
<feature type="compositionally biased region" description="Basic residues" evidence="1">
    <location>
        <begin position="75"/>
        <end position="99"/>
    </location>
</feature>
<organism evidence="2">
    <name type="scientific">Cellulosimicrobium cellulans</name>
    <name type="common">Arthrobacter luteus</name>
    <dbReference type="NCBI Taxonomy" id="1710"/>
    <lineage>
        <taxon>Bacteria</taxon>
        <taxon>Bacillati</taxon>
        <taxon>Actinomycetota</taxon>
        <taxon>Actinomycetes</taxon>
        <taxon>Micrococcales</taxon>
        <taxon>Promicromonosporaceae</taxon>
        <taxon>Cellulosimicrobium</taxon>
    </lineage>
</organism>
<keyword evidence="2" id="KW-0858">Xylan degradation</keyword>
<keyword evidence="2" id="KW-0624">Polysaccharide degradation</keyword>
<keyword evidence="2" id="KW-0119">Carbohydrate metabolism</keyword>
<feature type="non-terminal residue" evidence="2">
    <location>
        <position position="1"/>
    </location>
</feature>
<dbReference type="GO" id="GO:0045493">
    <property type="term" value="P:xylan catabolic process"/>
    <property type="evidence" value="ECO:0007669"/>
    <property type="project" value="UniProtKB-KW"/>
</dbReference>
<dbReference type="EMBL" id="HF546135">
    <property type="protein sequence ID" value="CCO02786.1"/>
    <property type="molecule type" value="Genomic_DNA"/>
</dbReference>
<evidence type="ECO:0000313" key="2">
    <source>
        <dbReference type="EMBL" id="CCO02786.1"/>
    </source>
</evidence>
<feature type="compositionally biased region" description="Pro residues" evidence="1">
    <location>
        <begin position="177"/>
        <end position="188"/>
    </location>
</feature>
<sequence length="188" mass="21375">PRVLARRRGERDEVGRDRTRPGLVLLGGRGPGRELRGRAGRGPLRAHARVAPTAPRLGPGPDGHGAAHRHDGPRQRRRRALRRRRRGVGRHQRGVRGRRLPPAERLPAAPRRRLHRGRLPRRTGGRPGRRPVHQRLQHRRDQREEHGDLRPRRRLQGPRCADRLRRVPGAPDRGPGPVDPDPEPPAVR</sequence>
<gene>
    <name evidence="2" type="primary">xyn</name>
</gene>
<reference evidence="2" key="1">
    <citation type="submission" date="2012-10" db="EMBL/GenBank/DDBJ databases">
        <title>Molecular characterization of gene involved in xylanase production.</title>
        <authorList>
            <person name="Walia A."/>
            <person name="Mehta P."/>
            <person name="Chauhan A."/>
            <person name="Kulshrestha S."/>
            <person name="Guleria S."/>
            <person name="Shirkot C.K."/>
        </authorList>
    </citation>
    <scope>NUCLEOTIDE SEQUENCE</scope>
    <source>
        <strain evidence="2">CKMX1</strain>
    </source>
</reference>
<feature type="non-terminal residue" evidence="2">
    <location>
        <position position="188"/>
    </location>
</feature>
<keyword evidence="2" id="KW-0326">Glycosidase</keyword>
<feature type="compositionally biased region" description="Low complexity" evidence="1">
    <location>
        <begin position="167"/>
        <end position="176"/>
    </location>
</feature>
<dbReference type="GO" id="GO:0016798">
    <property type="term" value="F:hydrolase activity, acting on glycosyl bonds"/>
    <property type="evidence" value="ECO:0007669"/>
    <property type="project" value="UniProtKB-KW"/>
</dbReference>